<dbReference type="Proteomes" id="UP000078541">
    <property type="component" value="Unassembled WGS sequence"/>
</dbReference>
<accession>A0A151JT68</accession>
<dbReference type="EMBL" id="KQ982011">
    <property type="protein sequence ID" value="KYN30681.1"/>
    <property type="molecule type" value="Genomic_DNA"/>
</dbReference>
<proteinExistence type="predicted"/>
<evidence type="ECO:0000313" key="2">
    <source>
        <dbReference type="Proteomes" id="UP000078541"/>
    </source>
</evidence>
<dbReference type="AlphaFoldDB" id="A0A151JT68"/>
<name>A0A151JT68_9HYME</name>
<evidence type="ECO:0000313" key="1">
    <source>
        <dbReference type="EMBL" id="KYN30681.1"/>
    </source>
</evidence>
<reference evidence="1 2" key="1">
    <citation type="submission" date="2016-03" db="EMBL/GenBank/DDBJ databases">
        <title>Trachymyrmex septentrionalis WGS genome.</title>
        <authorList>
            <person name="Nygaard S."/>
            <person name="Hu H."/>
            <person name="Boomsma J."/>
            <person name="Zhang G."/>
        </authorList>
    </citation>
    <scope>NUCLEOTIDE SEQUENCE [LARGE SCALE GENOMIC DNA]</scope>
    <source>
        <strain evidence="1">Tsep2-gDNA-1</strain>
        <tissue evidence="1">Whole body</tissue>
    </source>
</reference>
<protein>
    <submittedName>
        <fullName evidence="1">Uncharacterized protein</fullName>
    </submittedName>
</protein>
<organism evidence="1 2">
    <name type="scientific">Trachymyrmex septentrionalis</name>
    <dbReference type="NCBI Taxonomy" id="34720"/>
    <lineage>
        <taxon>Eukaryota</taxon>
        <taxon>Metazoa</taxon>
        <taxon>Ecdysozoa</taxon>
        <taxon>Arthropoda</taxon>
        <taxon>Hexapoda</taxon>
        <taxon>Insecta</taxon>
        <taxon>Pterygota</taxon>
        <taxon>Neoptera</taxon>
        <taxon>Endopterygota</taxon>
        <taxon>Hymenoptera</taxon>
        <taxon>Apocrita</taxon>
        <taxon>Aculeata</taxon>
        <taxon>Formicoidea</taxon>
        <taxon>Formicidae</taxon>
        <taxon>Myrmicinae</taxon>
        <taxon>Trachymyrmex</taxon>
    </lineage>
</organism>
<keyword evidence="2" id="KW-1185">Reference proteome</keyword>
<sequence length="149" mass="16623">MTPEYLSHSRENFSNIVLSVPSGNGISIHEDEVAEDGGAKRARQTSVGRRRRARINTGQLLYRPASTIFYCYRLFLLPLPDFHPFAPLQSFACVQSSHPPSQRLPQPRVMSIRTCVQRRAEVALTRIGPPSLLEAETVAPNHCSVLLSI</sequence>
<gene>
    <name evidence="1" type="ORF">ALC56_15028</name>
</gene>